<dbReference type="PATRIC" id="fig|991778.3.peg.3466"/>
<evidence type="ECO:0000313" key="2">
    <source>
        <dbReference type="EMBL" id="EGF26785.1"/>
    </source>
</evidence>
<comment type="caution">
    <text evidence="2">The sequence shown here is derived from an EMBL/GenBank/DDBJ whole genome shotgun (WGS) entry which is preliminary data.</text>
</comment>
<evidence type="ECO:0000256" key="1">
    <source>
        <dbReference type="SAM" id="MobiDB-lite"/>
    </source>
</evidence>
<sequence length="44" mass="4889">MAKSRIEKRKDGPSDDKNPLIVQSLHSSSERICEGLGEIMFATL</sequence>
<protein>
    <submittedName>
        <fullName evidence="2">Uncharacterized protein</fullName>
    </submittedName>
</protein>
<feature type="compositionally biased region" description="Basic and acidic residues" evidence="1">
    <location>
        <begin position="1"/>
        <end position="18"/>
    </location>
</feature>
<dbReference type="AlphaFoldDB" id="F2AU62"/>
<feature type="region of interest" description="Disordered" evidence="1">
    <location>
        <begin position="1"/>
        <end position="23"/>
    </location>
</feature>
<organism evidence="2 3">
    <name type="scientific">Rhodopirellula baltica WH47</name>
    <dbReference type="NCBI Taxonomy" id="991778"/>
    <lineage>
        <taxon>Bacteria</taxon>
        <taxon>Pseudomonadati</taxon>
        <taxon>Planctomycetota</taxon>
        <taxon>Planctomycetia</taxon>
        <taxon>Pirellulales</taxon>
        <taxon>Pirellulaceae</taxon>
        <taxon>Rhodopirellula</taxon>
    </lineage>
</organism>
<dbReference type="EMBL" id="AFAR01000172">
    <property type="protein sequence ID" value="EGF26785.1"/>
    <property type="molecule type" value="Genomic_DNA"/>
</dbReference>
<reference evidence="2 3" key="1">
    <citation type="journal article" date="2013" name="Mar. Genomics">
        <title>Expression of sulfatases in Rhodopirellula baltica and the diversity of sulfatases in the genus Rhodopirellula.</title>
        <authorList>
            <person name="Wegner C.E."/>
            <person name="Richter-Heitmann T."/>
            <person name="Klindworth A."/>
            <person name="Klockow C."/>
            <person name="Richter M."/>
            <person name="Achstetter T."/>
            <person name="Glockner F.O."/>
            <person name="Harder J."/>
        </authorList>
    </citation>
    <scope>NUCLEOTIDE SEQUENCE [LARGE SCALE GENOMIC DNA]</scope>
    <source>
        <strain evidence="2 3">WH47</strain>
    </source>
</reference>
<gene>
    <name evidence="2" type="ORF">RBWH47_02101</name>
</gene>
<dbReference type="Proteomes" id="UP000006222">
    <property type="component" value="Unassembled WGS sequence"/>
</dbReference>
<accession>F2AU62</accession>
<proteinExistence type="predicted"/>
<evidence type="ECO:0000313" key="3">
    <source>
        <dbReference type="Proteomes" id="UP000006222"/>
    </source>
</evidence>
<name>F2AU62_RHOBT</name>